<keyword evidence="5" id="KW-1133">Transmembrane helix</keyword>
<dbReference type="PANTHER" id="PTHR27009">
    <property type="entry name" value="RUST RESISTANCE KINASE LR10-RELATED"/>
    <property type="match status" value="1"/>
</dbReference>
<dbReference type="GO" id="GO:0016020">
    <property type="term" value="C:membrane"/>
    <property type="evidence" value="ECO:0007669"/>
    <property type="project" value="UniProtKB-SubCell"/>
</dbReference>
<keyword evidence="9" id="KW-0418">Kinase</keyword>
<evidence type="ECO:0000256" key="5">
    <source>
        <dbReference type="ARBA" id="ARBA00022989"/>
    </source>
</evidence>
<comment type="subcellular location">
    <subcellularLocation>
        <location evidence="1">Membrane</location>
        <topology evidence="1">Single-pass type I membrane protein</topology>
    </subcellularLocation>
</comment>
<organism evidence="9 10">
    <name type="scientific">Trifolium medium</name>
    <dbReference type="NCBI Taxonomy" id="97028"/>
    <lineage>
        <taxon>Eukaryota</taxon>
        <taxon>Viridiplantae</taxon>
        <taxon>Streptophyta</taxon>
        <taxon>Embryophyta</taxon>
        <taxon>Tracheophyta</taxon>
        <taxon>Spermatophyta</taxon>
        <taxon>Magnoliopsida</taxon>
        <taxon>eudicotyledons</taxon>
        <taxon>Gunneridae</taxon>
        <taxon>Pentapetalae</taxon>
        <taxon>rosids</taxon>
        <taxon>fabids</taxon>
        <taxon>Fabales</taxon>
        <taxon>Fabaceae</taxon>
        <taxon>Papilionoideae</taxon>
        <taxon>50 kb inversion clade</taxon>
        <taxon>NPAAA clade</taxon>
        <taxon>Hologalegina</taxon>
        <taxon>IRL clade</taxon>
        <taxon>Trifolieae</taxon>
        <taxon>Trifolium</taxon>
    </lineage>
</organism>
<evidence type="ECO:0000256" key="2">
    <source>
        <dbReference type="ARBA" id="ARBA00022527"/>
    </source>
</evidence>
<comment type="caution">
    <text evidence="9">The sequence shown here is derived from an EMBL/GenBank/DDBJ whole genome shotgun (WGS) entry which is preliminary data.</text>
</comment>
<keyword evidence="4" id="KW-0732">Signal</keyword>
<evidence type="ECO:0000256" key="4">
    <source>
        <dbReference type="ARBA" id="ARBA00022729"/>
    </source>
</evidence>
<dbReference type="Pfam" id="PF07714">
    <property type="entry name" value="PK_Tyr_Ser-Thr"/>
    <property type="match status" value="1"/>
</dbReference>
<keyword evidence="7" id="KW-0325">Glycoprotein</keyword>
<dbReference type="InterPro" id="IPR000719">
    <property type="entry name" value="Prot_kinase_dom"/>
</dbReference>
<reference evidence="9 10" key="1">
    <citation type="journal article" date="2018" name="Front. Plant Sci.">
        <title>Red Clover (Trifolium pratense) and Zigzag Clover (T. medium) - A Picture of Genomic Similarities and Differences.</title>
        <authorList>
            <person name="Dluhosova J."/>
            <person name="Istvanek J."/>
            <person name="Nedelnik J."/>
            <person name="Repkova J."/>
        </authorList>
    </citation>
    <scope>NUCLEOTIDE SEQUENCE [LARGE SCALE GENOMIC DNA]</scope>
    <source>
        <strain evidence="10">cv. 10/8</strain>
        <tissue evidence="9">Leaf</tissue>
    </source>
</reference>
<dbReference type="PROSITE" id="PS50011">
    <property type="entry name" value="PROTEIN_KINASE_DOM"/>
    <property type="match status" value="1"/>
</dbReference>
<dbReference type="Gene3D" id="1.10.510.10">
    <property type="entry name" value="Transferase(Phosphotransferase) domain 1"/>
    <property type="match status" value="1"/>
</dbReference>
<protein>
    <submittedName>
        <fullName evidence="9">Receptor-like kinase</fullName>
    </submittedName>
</protein>
<dbReference type="InterPro" id="IPR001245">
    <property type="entry name" value="Ser-Thr/Tyr_kinase_cat_dom"/>
</dbReference>
<dbReference type="EMBL" id="LXQA010298795">
    <property type="protein sequence ID" value="MCI41987.1"/>
    <property type="molecule type" value="Genomic_DNA"/>
</dbReference>
<dbReference type="InterPro" id="IPR011009">
    <property type="entry name" value="Kinase-like_dom_sf"/>
</dbReference>
<feature type="non-terminal residue" evidence="9">
    <location>
        <position position="77"/>
    </location>
</feature>
<dbReference type="GO" id="GO:0004674">
    <property type="term" value="F:protein serine/threonine kinase activity"/>
    <property type="evidence" value="ECO:0007669"/>
    <property type="project" value="UniProtKB-KW"/>
</dbReference>
<evidence type="ECO:0000256" key="7">
    <source>
        <dbReference type="ARBA" id="ARBA00023180"/>
    </source>
</evidence>
<keyword evidence="3" id="KW-0812">Transmembrane</keyword>
<dbReference type="AlphaFoldDB" id="A0A392S0R3"/>
<evidence type="ECO:0000313" key="10">
    <source>
        <dbReference type="Proteomes" id="UP000265520"/>
    </source>
</evidence>
<dbReference type="GO" id="GO:0005524">
    <property type="term" value="F:ATP binding"/>
    <property type="evidence" value="ECO:0007669"/>
    <property type="project" value="InterPro"/>
</dbReference>
<evidence type="ECO:0000256" key="1">
    <source>
        <dbReference type="ARBA" id="ARBA00004479"/>
    </source>
</evidence>
<feature type="domain" description="Protein kinase" evidence="8">
    <location>
        <begin position="1"/>
        <end position="77"/>
    </location>
</feature>
<name>A0A392S0R3_9FABA</name>
<keyword evidence="6" id="KW-0472">Membrane</keyword>
<dbReference type="Proteomes" id="UP000265520">
    <property type="component" value="Unassembled WGS sequence"/>
</dbReference>
<sequence length="77" mass="8828">MNEVASICGTSHVNIVTLLGFCLEGSKRALVYEFMHNGSLEKFIFEENDHIQDLQWDCQTLYHITIGVARGLEYLHK</sequence>
<proteinExistence type="predicted"/>
<dbReference type="SUPFAM" id="SSF56112">
    <property type="entry name" value="Protein kinase-like (PK-like)"/>
    <property type="match status" value="1"/>
</dbReference>
<keyword evidence="9" id="KW-0675">Receptor</keyword>
<keyword evidence="2" id="KW-0723">Serine/threonine-protein kinase</keyword>
<evidence type="ECO:0000256" key="3">
    <source>
        <dbReference type="ARBA" id="ARBA00022692"/>
    </source>
</evidence>
<dbReference type="InterPro" id="IPR045874">
    <property type="entry name" value="LRK10/LRL21-25-like"/>
</dbReference>
<evidence type="ECO:0000256" key="6">
    <source>
        <dbReference type="ARBA" id="ARBA00023136"/>
    </source>
</evidence>
<accession>A0A392S0R3</accession>
<keyword evidence="9" id="KW-0808">Transferase</keyword>
<keyword evidence="10" id="KW-1185">Reference proteome</keyword>
<evidence type="ECO:0000259" key="8">
    <source>
        <dbReference type="PROSITE" id="PS50011"/>
    </source>
</evidence>
<evidence type="ECO:0000313" key="9">
    <source>
        <dbReference type="EMBL" id="MCI41987.1"/>
    </source>
</evidence>